<comment type="caution">
    <text evidence="2">The sequence shown here is derived from an EMBL/GenBank/DDBJ whole genome shotgun (WGS) entry which is preliminary data.</text>
</comment>
<organism evidence="2 3">
    <name type="scientific">Prorocentrum cordatum</name>
    <dbReference type="NCBI Taxonomy" id="2364126"/>
    <lineage>
        <taxon>Eukaryota</taxon>
        <taxon>Sar</taxon>
        <taxon>Alveolata</taxon>
        <taxon>Dinophyceae</taxon>
        <taxon>Prorocentrales</taxon>
        <taxon>Prorocentraceae</taxon>
        <taxon>Prorocentrum</taxon>
    </lineage>
</organism>
<evidence type="ECO:0000256" key="1">
    <source>
        <dbReference type="SAM" id="MobiDB-lite"/>
    </source>
</evidence>
<reference evidence="2" key="1">
    <citation type="submission" date="2023-10" db="EMBL/GenBank/DDBJ databases">
        <authorList>
            <person name="Chen Y."/>
            <person name="Shah S."/>
            <person name="Dougan E. K."/>
            <person name="Thang M."/>
            <person name="Chan C."/>
        </authorList>
    </citation>
    <scope>NUCLEOTIDE SEQUENCE [LARGE SCALE GENOMIC DNA]</scope>
</reference>
<proteinExistence type="predicted"/>
<name>A0ABN9SY65_9DINO</name>
<protein>
    <submittedName>
        <fullName evidence="2">Uncharacterized protein</fullName>
    </submittedName>
</protein>
<evidence type="ECO:0000313" key="2">
    <source>
        <dbReference type="EMBL" id="CAK0837542.1"/>
    </source>
</evidence>
<feature type="region of interest" description="Disordered" evidence="1">
    <location>
        <begin position="72"/>
        <end position="102"/>
    </location>
</feature>
<keyword evidence="3" id="KW-1185">Reference proteome</keyword>
<evidence type="ECO:0000313" key="3">
    <source>
        <dbReference type="Proteomes" id="UP001189429"/>
    </source>
</evidence>
<sequence>MPGSSCPAFAEAGLQSRKDGAVRHRALCTLGQVGLPLVGARGPAGATAPGHGATRRGGAGLDIFGHAALTVPPSGQGEEGRGPIGAPVMGVSANCGQPIPSG</sequence>
<accession>A0ABN9SY65</accession>
<gene>
    <name evidence="2" type="ORF">PCOR1329_LOCUS33701</name>
</gene>
<dbReference type="Proteomes" id="UP001189429">
    <property type="component" value="Unassembled WGS sequence"/>
</dbReference>
<dbReference type="EMBL" id="CAUYUJ010014160">
    <property type="protein sequence ID" value="CAK0837542.1"/>
    <property type="molecule type" value="Genomic_DNA"/>
</dbReference>